<evidence type="ECO:0000256" key="3">
    <source>
        <dbReference type="ARBA" id="ARBA00009677"/>
    </source>
</evidence>
<keyword evidence="11" id="KW-0966">Cell projection</keyword>
<organism evidence="11 12">
    <name type="scientific">Lachnospira eligens</name>
    <dbReference type="NCBI Taxonomy" id="39485"/>
    <lineage>
        <taxon>Bacteria</taxon>
        <taxon>Bacillati</taxon>
        <taxon>Bacillota</taxon>
        <taxon>Clostridia</taxon>
        <taxon>Lachnospirales</taxon>
        <taxon>Lachnospiraceae</taxon>
        <taxon>Lachnospira</taxon>
    </lineage>
</organism>
<evidence type="ECO:0000256" key="2">
    <source>
        <dbReference type="ARBA" id="ARBA00004613"/>
    </source>
</evidence>
<dbReference type="GO" id="GO:0009424">
    <property type="term" value="C:bacterial-type flagellum hook"/>
    <property type="evidence" value="ECO:0007669"/>
    <property type="project" value="UniProtKB-UniRule"/>
</dbReference>
<dbReference type="AlphaFoldDB" id="A0A174Z3D0"/>
<keyword evidence="11" id="KW-0282">Flagellum</keyword>
<proteinExistence type="inferred from homology"/>
<dbReference type="InterPro" id="IPR053927">
    <property type="entry name" value="FlgK_helical"/>
</dbReference>
<keyword evidence="8" id="KW-0175">Coiled coil</keyword>
<feature type="domain" description="Flagellar basal-body/hook protein C-terminal" evidence="9">
    <location>
        <begin position="476"/>
        <end position="519"/>
    </location>
</feature>
<accession>A0A174Z3D0</accession>
<feature type="domain" description="Flagellar hook-associated protein FlgK helical" evidence="10">
    <location>
        <begin position="97"/>
        <end position="382"/>
    </location>
</feature>
<dbReference type="InterPro" id="IPR010930">
    <property type="entry name" value="Flg_bb/hook_C_dom"/>
</dbReference>
<comment type="similarity">
    <text evidence="3 7">Belongs to the flagella basal body rod proteins family.</text>
</comment>
<evidence type="ECO:0000256" key="8">
    <source>
        <dbReference type="SAM" id="Coils"/>
    </source>
</evidence>
<dbReference type="NCBIfam" id="TIGR02492">
    <property type="entry name" value="flgK_ends"/>
    <property type="match status" value="1"/>
</dbReference>
<comment type="subcellular location">
    <subcellularLocation>
        <location evidence="1 7">Bacterial flagellum</location>
    </subcellularLocation>
    <subcellularLocation>
        <location evidence="2 7">Secreted</location>
    </subcellularLocation>
</comment>
<keyword evidence="6 7" id="KW-0975">Bacterial flagellum</keyword>
<dbReference type="GO" id="GO:0005576">
    <property type="term" value="C:extracellular region"/>
    <property type="evidence" value="ECO:0007669"/>
    <property type="project" value="UniProtKB-SubCell"/>
</dbReference>
<gene>
    <name evidence="11" type="primary">flgK_1</name>
    <name evidence="7" type="synonym">flgK</name>
    <name evidence="11" type="ORF">ERS852490_02327</name>
</gene>
<evidence type="ECO:0000256" key="7">
    <source>
        <dbReference type="RuleBase" id="RU362065"/>
    </source>
</evidence>
<reference evidence="11 12" key="1">
    <citation type="submission" date="2015-09" db="EMBL/GenBank/DDBJ databases">
        <authorList>
            <consortium name="Pathogen Informatics"/>
        </authorList>
    </citation>
    <scope>NUCLEOTIDE SEQUENCE [LARGE SCALE GENOMIC DNA]</scope>
    <source>
        <strain evidence="11 12">2789STDY5834875</strain>
    </source>
</reference>
<dbReference type="SUPFAM" id="SSF64518">
    <property type="entry name" value="Phase 1 flagellin"/>
    <property type="match status" value="1"/>
</dbReference>
<dbReference type="InterPro" id="IPR002371">
    <property type="entry name" value="FlgK"/>
</dbReference>
<keyword evidence="5 7" id="KW-0964">Secreted</keyword>
<dbReference type="PANTHER" id="PTHR30033:SF1">
    <property type="entry name" value="FLAGELLAR HOOK-ASSOCIATED PROTEIN 1"/>
    <property type="match status" value="1"/>
</dbReference>
<dbReference type="PRINTS" id="PR01005">
    <property type="entry name" value="FLGHOOKAP1"/>
</dbReference>
<evidence type="ECO:0000256" key="4">
    <source>
        <dbReference type="ARBA" id="ARBA00016244"/>
    </source>
</evidence>
<dbReference type="RefSeq" id="WP_055216160.1">
    <property type="nucleotide sequence ID" value="NZ_CZBU01000005.1"/>
</dbReference>
<keyword evidence="11" id="KW-0969">Cilium</keyword>
<dbReference type="GO" id="GO:0044780">
    <property type="term" value="P:bacterial-type flagellum assembly"/>
    <property type="evidence" value="ECO:0007669"/>
    <property type="project" value="InterPro"/>
</dbReference>
<sequence>MASTFFGLTIAYTGLQAAQTSINVTSHNLANINNQSYTKETASIKAGEALRSYAKYGTLGAGVIVDAINQTRDSYYDEKYRNNYTNYGQYNVKDTYMSQIQNYLNEFTLKGYSTEYENFFAALNQLDLTPADTSAKNQLINNAKSMTDYFNTLATNLRNVQIDANNEIKDTVNQINSLAQSISSLNKQINQIQANYGNANDLKDQRNALIDDLSKLVNISVSETDIGNNLTDLQITINGNSLVNGYNYHTLQTVSRDEPRNISDAAGLYDIQWETGQPFNIYSTSLGGELKGLIDIRDGCNGEIEKYATTTDDDGNETYKTDAEGNILTDTVSKVDSNTNYKGVPYYQAQLNQFIQTFVSSINEILTKGVTSDGSASGIPLFVMSDGSKALTASSVTVNQDLIDNADLLATKYKESDGEANTSLIVDLINSKDAKIYDGGTGTYFLESIVSDMSIDASKAINFTKNYNNLKTTIQNQRLSVMGVDTDEEAMDLVKFQQAYNLSSKMMTVMNQLYDRLINNTGV</sequence>
<dbReference type="EMBL" id="CZBU01000005">
    <property type="protein sequence ID" value="CUQ78678.1"/>
    <property type="molecule type" value="Genomic_DNA"/>
</dbReference>
<dbReference type="Proteomes" id="UP000095621">
    <property type="component" value="Unassembled WGS sequence"/>
</dbReference>
<evidence type="ECO:0000313" key="12">
    <source>
        <dbReference type="Proteomes" id="UP000095621"/>
    </source>
</evidence>
<dbReference type="Pfam" id="PF06429">
    <property type="entry name" value="Flg_bbr_C"/>
    <property type="match status" value="1"/>
</dbReference>
<evidence type="ECO:0000259" key="10">
    <source>
        <dbReference type="Pfam" id="PF22638"/>
    </source>
</evidence>
<evidence type="ECO:0000256" key="5">
    <source>
        <dbReference type="ARBA" id="ARBA00022525"/>
    </source>
</evidence>
<dbReference type="PANTHER" id="PTHR30033">
    <property type="entry name" value="FLAGELLAR HOOK-ASSOCIATED PROTEIN 1"/>
    <property type="match status" value="1"/>
</dbReference>
<feature type="coiled-coil region" evidence="8">
    <location>
        <begin position="168"/>
        <end position="202"/>
    </location>
</feature>
<dbReference type="GO" id="GO:0005198">
    <property type="term" value="F:structural molecule activity"/>
    <property type="evidence" value="ECO:0007669"/>
    <property type="project" value="UniProtKB-UniRule"/>
</dbReference>
<name>A0A174Z3D0_9FIRM</name>
<dbReference type="Pfam" id="PF22638">
    <property type="entry name" value="FlgK_D1"/>
    <property type="match status" value="1"/>
</dbReference>
<dbReference type="OrthoDB" id="9802553at2"/>
<evidence type="ECO:0000259" key="9">
    <source>
        <dbReference type="Pfam" id="PF06429"/>
    </source>
</evidence>
<evidence type="ECO:0000313" key="11">
    <source>
        <dbReference type="EMBL" id="CUQ78678.1"/>
    </source>
</evidence>
<protein>
    <recommendedName>
        <fullName evidence="4 7">Flagellar hook-associated protein 1</fullName>
        <shortName evidence="7">HAP1</shortName>
    </recommendedName>
</protein>
<evidence type="ECO:0000256" key="6">
    <source>
        <dbReference type="ARBA" id="ARBA00023143"/>
    </source>
</evidence>
<evidence type="ECO:0000256" key="1">
    <source>
        <dbReference type="ARBA" id="ARBA00004365"/>
    </source>
</evidence>